<feature type="compositionally biased region" description="Polar residues" evidence="1">
    <location>
        <begin position="104"/>
        <end position="118"/>
    </location>
</feature>
<evidence type="ECO:0000313" key="3">
    <source>
        <dbReference type="Proteomes" id="UP000250140"/>
    </source>
</evidence>
<feature type="region of interest" description="Disordered" evidence="1">
    <location>
        <begin position="36"/>
        <end position="131"/>
    </location>
</feature>
<reference evidence="2 3" key="1">
    <citation type="journal article" date="2016" name="Nat. Commun.">
        <title>Ectomycorrhizal ecology is imprinted in the genome of the dominant symbiotic fungus Cenococcum geophilum.</title>
        <authorList>
            <consortium name="DOE Joint Genome Institute"/>
            <person name="Peter M."/>
            <person name="Kohler A."/>
            <person name="Ohm R.A."/>
            <person name="Kuo A."/>
            <person name="Krutzmann J."/>
            <person name="Morin E."/>
            <person name="Arend M."/>
            <person name="Barry K.W."/>
            <person name="Binder M."/>
            <person name="Choi C."/>
            <person name="Clum A."/>
            <person name="Copeland A."/>
            <person name="Grisel N."/>
            <person name="Haridas S."/>
            <person name="Kipfer T."/>
            <person name="LaButti K."/>
            <person name="Lindquist E."/>
            <person name="Lipzen A."/>
            <person name="Maire R."/>
            <person name="Meier B."/>
            <person name="Mihaltcheva S."/>
            <person name="Molinier V."/>
            <person name="Murat C."/>
            <person name="Poggeler S."/>
            <person name="Quandt C.A."/>
            <person name="Sperisen C."/>
            <person name="Tritt A."/>
            <person name="Tisserant E."/>
            <person name="Crous P.W."/>
            <person name="Henrissat B."/>
            <person name="Nehls U."/>
            <person name="Egli S."/>
            <person name="Spatafora J.W."/>
            <person name="Grigoriev I.V."/>
            <person name="Martin F.M."/>
        </authorList>
    </citation>
    <scope>NUCLEOTIDE SEQUENCE [LARGE SCALE GENOMIC DNA]</scope>
    <source>
        <strain evidence="2 3">CBS 207.34</strain>
    </source>
</reference>
<feature type="compositionally biased region" description="Basic residues" evidence="1">
    <location>
        <begin position="40"/>
        <end position="51"/>
    </location>
</feature>
<protein>
    <submittedName>
        <fullName evidence="2">Uncharacterized protein</fullName>
    </submittedName>
</protein>
<keyword evidence="3" id="KW-1185">Reference proteome</keyword>
<name>A0A8E2EYE9_9PEZI</name>
<dbReference type="AlphaFoldDB" id="A0A8E2EYE9"/>
<accession>A0A8E2EYE9</accession>
<proteinExistence type="predicted"/>
<dbReference type="EMBL" id="KV749956">
    <property type="protein sequence ID" value="OCL06953.1"/>
    <property type="molecule type" value="Genomic_DNA"/>
</dbReference>
<organism evidence="2 3">
    <name type="scientific">Glonium stellatum</name>
    <dbReference type="NCBI Taxonomy" id="574774"/>
    <lineage>
        <taxon>Eukaryota</taxon>
        <taxon>Fungi</taxon>
        <taxon>Dikarya</taxon>
        <taxon>Ascomycota</taxon>
        <taxon>Pezizomycotina</taxon>
        <taxon>Dothideomycetes</taxon>
        <taxon>Pleosporomycetidae</taxon>
        <taxon>Gloniales</taxon>
        <taxon>Gloniaceae</taxon>
        <taxon>Glonium</taxon>
    </lineage>
</organism>
<gene>
    <name evidence="2" type="ORF">AOQ84DRAFT_67413</name>
</gene>
<sequence length="131" mass="14805">MLVPKSPAIRSGSFNPRNKQQETCIFSQHKLLLPPNSLFLRRHHPPNRKTSRTNTPRSTKSLPLNRIPATQISNIDIHSSNPIRNKGPTPPTPIHRKRPGYQRNRPNLSPTPPKSVSDNLRVPPEPKKTAI</sequence>
<dbReference type="Proteomes" id="UP000250140">
    <property type="component" value="Unassembled WGS sequence"/>
</dbReference>
<evidence type="ECO:0000256" key="1">
    <source>
        <dbReference type="SAM" id="MobiDB-lite"/>
    </source>
</evidence>
<feature type="compositionally biased region" description="Polar residues" evidence="1">
    <location>
        <begin position="52"/>
        <end position="83"/>
    </location>
</feature>
<evidence type="ECO:0000313" key="2">
    <source>
        <dbReference type="EMBL" id="OCL06953.1"/>
    </source>
</evidence>